<protein>
    <submittedName>
        <fullName evidence="1">Uncharacterized protein</fullName>
    </submittedName>
</protein>
<name>A0A6A5RZ48_9PLEO</name>
<sequence>MKPGRHPLHVKWHGGGLISSDALLQDWFSNYFDPFTDCTSFIVLPNYRCISELSGAETHEDIRDFWTWANRDLARVLQNAAPPIEMDIDQLLVSDDSPGGLHALYLVFDLPEGRIKALLSFYSMVKKWCKSEELMREWSRPTPDEEMIDKYLVQVPERCVVSTV</sequence>
<dbReference type="EMBL" id="ML978963">
    <property type="protein sequence ID" value="KAF1930527.1"/>
    <property type="molecule type" value="Genomic_DNA"/>
</dbReference>
<evidence type="ECO:0000313" key="2">
    <source>
        <dbReference type="Proteomes" id="UP000800082"/>
    </source>
</evidence>
<dbReference type="GeneID" id="54349580"/>
<keyword evidence="2" id="KW-1185">Reference proteome</keyword>
<dbReference type="Gene3D" id="3.40.50.1820">
    <property type="entry name" value="alpha/beta hydrolase"/>
    <property type="match status" value="1"/>
</dbReference>
<dbReference type="SUPFAM" id="SSF53474">
    <property type="entry name" value="alpha/beta-Hydrolases"/>
    <property type="match status" value="1"/>
</dbReference>
<dbReference type="Proteomes" id="UP000800082">
    <property type="component" value="Unassembled WGS sequence"/>
</dbReference>
<dbReference type="AlphaFoldDB" id="A0A6A5RZ48"/>
<dbReference type="OrthoDB" id="19653at2759"/>
<dbReference type="InterPro" id="IPR029058">
    <property type="entry name" value="AB_hydrolase_fold"/>
</dbReference>
<accession>A0A6A5RZ48</accession>
<organism evidence="1 2">
    <name type="scientific">Didymella exigua CBS 183.55</name>
    <dbReference type="NCBI Taxonomy" id="1150837"/>
    <lineage>
        <taxon>Eukaryota</taxon>
        <taxon>Fungi</taxon>
        <taxon>Dikarya</taxon>
        <taxon>Ascomycota</taxon>
        <taxon>Pezizomycotina</taxon>
        <taxon>Dothideomycetes</taxon>
        <taxon>Pleosporomycetidae</taxon>
        <taxon>Pleosporales</taxon>
        <taxon>Pleosporineae</taxon>
        <taxon>Didymellaceae</taxon>
        <taxon>Didymella</taxon>
    </lineage>
</organism>
<dbReference type="RefSeq" id="XP_033450775.1">
    <property type="nucleotide sequence ID" value="XM_033591912.1"/>
</dbReference>
<evidence type="ECO:0000313" key="1">
    <source>
        <dbReference type="EMBL" id="KAF1930527.1"/>
    </source>
</evidence>
<gene>
    <name evidence="1" type="ORF">M421DRAFT_418832</name>
</gene>
<proteinExistence type="predicted"/>
<reference evidence="1" key="1">
    <citation type="journal article" date="2020" name="Stud. Mycol.">
        <title>101 Dothideomycetes genomes: a test case for predicting lifestyles and emergence of pathogens.</title>
        <authorList>
            <person name="Haridas S."/>
            <person name="Albert R."/>
            <person name="Binder M."/>
            <person name="Bloem J."/>
            <person name="Labutti K."/>
            <person name="Salamov A."/>
            <person name="Andreopoulos B."/>
            <person name="Baker S."/>
            <person name="Barry K."/>
            <person name="Bills G."/>
            <person name="Bluhm B."/>
            <person name="Cannon C."/>
            <person name="Castanera R."/>
            <person name="Culley D."/>
            <person name="Daum C."/>
            <person name="Ezra D."/>
            <person name="Gonzalez J."/>
            <person name="Henrissat B."/>
            <person name="Kuo A."/>
            <person name="Liang C."/>
            <person name="Lipzen A."/>
            <person name="Lutzoni F."/>
            <person name="Magnuson J."/>
            <person name="Mondo S."/>
            <person name="Nolan M."/>
            <person name="Ohm R."/>
            <person name="Pangilinan J."/>
            <person name="Park H.-J."/>
            <person name="Ramirez L."/>
            <person name="Alfaro M."/>
            <person name="Sun H."/>
            <person name="Tritt A."/>
            <person name="Yoshinaga Y."/>
            <person name="Zwiers L.-H."/>
            <person name="Turgeon B."/>
            <person name="Goodwin S."/>
            <person name="Spatafora J."/>
            <person name="Crous P."/>
            <person name="Grigoriev I."/>
        </authorList>
    </citation>
    <scope>NUCLEOTIDE SEQUENCE</scope>
    <source>
        <strain evidence="1">CBS 183.55</strain>
    </source>
</reference>